<dbReference type="InterPro" id="IPR003599">
    <property type="entry name" value="Ig_sub"/>
</dbReference>
<dbReference type="InterPro" id="IPR036179">
    <property type="entry name" value="Ig-like_dom_sf"/>
</dbReference>
<reference evidence="5" key="2">
    <citation type="submission" date="2025-08" db="UniProtKB">
        <authorList>
            <consortium name="Ensembl"/>
        </authorList>
    </citation>
    <scope>IDENTIFICATION</scope>
</reference>
<dbReference type="Gene3D" id="2.60.40.10">
    <property type="entry name" value="Immunoglobulins"/>
    <property type="match status" value="3"/>
</dbReference>
<reference evidence="5" key="3">
    <citation type="submission" date="2025-09" db="UniProtKB">
        <authorList>
            <consortium name="Ensembl"/>
        </authorList>
    </citation>
    <scope>IDENTIFICATION</scope>
</reference>
<dbReference type="AlphaFoldDB" id="A0A8C4SF25"/>
<organism evidence="5 6">
    <name type="scientific">Erpetoichthys calabaricus</name>
    <name type="common">Rope fish</name>
    <name type="synonym">Calamoichthys calabaricus</name>
    <dbReference type="NCBI Taxonomy" id="27687"/>
    <lineage>
        <taxon>Eukaryota</taxon>
        <taxon>Metazoa</taxon>
        <taxon>Chordata</taxon>
        <taxon>Craniata</taxon>
        <taxon>Vertebrata</taxon>
        <taxon>Euteleostomi</taxon>
        <taxon>Actinopterygii</taxon>
        <taxon>Polypteriformes</taxon>
        <taxon>Polypteridae</taxon>
        <taxon>Erpetoichthys</taxon>
    </lineage>
</organism>
<keyword evidence="3" id="KW-0732">Signal</keyword>
<dbReference type="PANTHER" id="PTHR19971">
    <property type="entry name" value="SIGNAL-REGULATORY PROTEIN BETA"/>
    <property type="match status" value="1"/>
</dbReference>
<evidence type="ECO:0000313" key="5">
    <source>
        <dbReference type="Ensembl" id="ENSECRP00000015878.1"/>
    </source>
</evidence>
<proteinExistence type="predicted"/>
<dbReference type="InterPro" id="IPR013106">
    <property type="entry name" value="Ig_V-set"/>
</dbReference>
<evidence type="ECO:0000256" key="1">
    <source>
        <dbReference type="ARBA" id="ARBA00023157"/>
    </source>
</evidence>
<feature type="signal peptide" evidence="3">
    <location>
        <begin position="1"/>
        <end position="21"/>
    </location>
</feature>
<feature type="chain" id="PRO_5034533129" evidence="3">
    <location>
        <begin position="22"/>
        <end position="317"/>
    </location>
</feature>
<evidence type="ECO:0000256" key="2">
    <source>
        <dbReference type="ARBA" id="ARBA00023180"/>
    </source>
</evidence>
<dbReference type="InterPro" id="IPR007110">
    <property type="entry name" value="Ig-like_dom"/>
</dbReference>
<dbReference type="Pfam" id="PF07686">
    <property type="entry name" value="V-set"/>
    <property type="match status" value="1"/>
</dbReference>
<dbReference type="PROSITE" id="PS50835">
    <property type="entry name" value="IG_LIKE"/>
    <property type="match status" value="2"/>
</dbReference>
<feature type="domain" description="Ig-like" evidence="4">
    <location>
        <begin position="35"/>
        <end position="110"/>
    </location>
</feature>
<name>A0A8C4SF25_ERPCA</name>
<sequence>MSTLGVVVTCLISTLVCDSQALGIFQPKYPVEAVEGSNAILYCSMQPRTSWDLVRWYKGEGSQRTHILSRLPKAGDRNDARVKWSEKNLGIEFTIIIEGVKINDTGKYYCIKYKDGKGDTIEKEGPGVTLTVKANVIIIGPPGRVKVGKVVELLCEAHNNNKVVTLMWLKNGKAIPQDHFTIANTGTRHTSNLTLQTEKGDIRSVVQCVQGKNEEQKMSEVFDLSSVITVMPRLQIQGSPDTRNSLLGKYSCRVDGFYPEDILVSWALGRLKIPACCEKAHGNIDGTFSTTCYITIALAKISSRAALQCHAGYHAHC</sequence>
<keyword evidence="1" id="KW-1015">Disulfide bond</keyword>
<dbReference type="InterPro" id="IPR013783">
    <property type="entry name" value="Ig-like_fold"/>
</dbReference>
<dbReference type="InterPro" id="IPR051755">
    <property type="entry name" value="Ig-like_CS_Receptor"/>
</dbReference>
<evidence type="ECO:0000256" key="3">
    <source>
        <dbReference type="SAM" id="SignalP"/>
    </source>
</evidence>
<reference evidence="5" key="1">
    <citation type="submission" date="2021-06" db="EMBL/GenBank/DDBJ databases">
        <authorList>
            <consortium name="Wellcome Sanger Institute Data Sharing"/>
        </authorList>
    </citation>
    <scope>NUCLEOTIDE SEQUENCE [LARGE SCALE GENOMIC DNA]</scope>
</reference>
<evidence type="ECO:0000259" key="4">
    <source>
        <dbReference type="PROSITE" id="PS50835"/>
    </source>
</evidence>
<dbReference type="SMART" id="SM00409">
    <property type="entry name" value="IG"/>
    <property type="match status" value="2"/>
</dbReference>
<dbReference type="GeneTree" id="ENSGT00960000186656"/>
<keyword evidence="6" id="KW-1185">Reference proteome</keyword>
<dbReference type="SUPFAM" id="SSF48726">
    <property type="entry name" value="Immunoglobulin"/>
    <property type="match status" value="3"/>
</dbReference>
<dbReference type="Proteomes" id="UP000694620">
    <property type="component" value="Chromosome 10"/>
</dbReference>
<accession>A0A8C4SF25</accession>
<keyword evidence="2" id="KW-0325">Glycoprotein</keyword>
<dbReference type="Ensembl" id="ENSECRT00000016161.1">
    <property type="protein sequence ID" value="ENSECRP00000015878.1"/>
    <property type="gene ID" value="ENSECRG00000010591.1"/>
</dbReference>
<protein>
    <submittedName>
        <fullName evidence="5">Tyrosine-protein phosphatase non-receptor type substrate 1-like</fullName>
    </submittedName>
</protein>
<evidence type="ECO:0000313" key="6">
    <source>
        <dbReference type="Proteomes" id="UP000694620"/>
    </source>
</evidence>
<feature type="domain" description="Ig-like" evidence="4">
    <location>
        <begin position="126"/>
        <end position="265"/>
    </location>
</feature>